<feature type="transmembrane region" description="Helical" evidence="5">
    <location>
        <begin position="1199"/>
        <end position="1218"/>
    </location>
</feature>
<dbReference type="InterPro" id="IPR053231">
    <property type="entry name" value="GPCR_LN-TM7"/>
</dbReference>
<dbReference type="Pfam" id="PF00002">
    <property type="entry name" value="7tm_2"/>
    <property type="match status" value="1"/>
</dbReference>
<evidence type="ECO:0000256" key="3">
    <source>
        <dbReference type="ARBA" id="ARBA00022989"/>
    </source>
</evidence>
<name>A0ABD3X961_SINWO</name>
<organism evidence="7 8">
    <name type="scientific">Sinanodonta woodiana</name>
    <name type="common">Chinese pond mussel</name>
    <name type="synonym">Anodonta woodiana</name>
    <dbReference type="NCBI Taxonomy" id="1069815"/>
    <lineage>
        <taxon>Eukaryota</taxon>
        <taxon>Metazoa</taxon>
        <taxon>Spiralia</taxon>
        <taxon>Lophotrochozoa</taxon>
        <taxon>Mollusca</taxon>
        <taxon>Bivalvia</taxon>
        <taxon>Autobranchia</taxon>
        <taxon>Heteroconchia</taxon>
        <taxon>Palaeoheterodonta</taxon>
        <taxon>Unionida</taxon>
        <taxon>Unionoidea</taxon>
        <taxon>Unionidae</taxon>
        <taxon>Unioninae</taxon>
        <taxon>Sinanodonta</taxon>
    </lineage>
</organism>
<feature type="transmembrane region" description="Helical" evidence="5">
    <location>
        <begin position="1042"/>
        <end position="1062"/>
    </location>
</feature>
<dbReference type="EMBL" id="JBJQND010000003">
    <property type="protein sequence ID" value="KAL3882101.1"/>
    <property type="molecule type" value="Genomic_DNA"/>
</dbReference>
<dbReference type="PANTHER" id="PTHR45902:SF1">
    <property type="entry name" value="LATROPHILIN RECEPTOR-LIKE PROTEIN A"/>
    <property type="match status" value="1"/>
</dbReference>
<dbReference type="PANTHER" id="PTHR45902">
    <property type="entry name" value="LATROPHILIN RECEPTOR-LIKE PROTEIN A"/>
    <property type="match status" value="1"/>
</dbReference>
<gene>
    <name evidence="7" type="ORF">ACJMK2_028472</name>
</gene>
<sequence length="1305" mass="149403">MFLLRACKMAVISSVMIILTLFPMMRCSYLRSHSSPSDADMWSTFHTSAFQQVAKSKLMRHALLVLGAWRFCDTSFARSLFRASVPDVLSLYDYTSLSEACSCSDSCMKSGYCCPDVPWGYIGRCIDVTAFSFGRNQNDSDSSYLMVVECPINDNHSTLEPNDIHRIPVTSNRTMGTYKNVYCALCQGERKSDLIQWELETRCERYPSDFNFISNRAEVLSMMQSNNCTMYYAPPSGISLHLKSCRTNLISRCNVSGLWHHYDPDLEWGCEHLNLPYGRFKNIFCYICNPSVASFYKPVYNKCNVTGLWSNYDKTIENACKKFPRHTRLGPIKNVYCALCNGLNMSSSALDPIGSGIWIPQMFVPKLNIKQRFHLDQPEVDKSVFHKSNERISLSEDNTRILLSEYLKICSKSFLCENVKFGGTNNQSDLNPLCDKCSCNDSCIMEGTCCLDKYLSLKPYSIQRDNTMPAGVINTPSERLYISKCFGRDVPNWIRARCETPRHGTKDLLQLLPVIVTSSHRNMFSKNVYCSVCNGENRFIPVSVDISCKENVYLEPSLLIDPKALQRVTNRYHCNTSFASNEFNKERKVVTTCVISQNVSVVVLDACERPSVQLMLMPEVYFNYTTYRNIFCLLCNIQNASEFVIDGCKMLGLENIYNDESIYMPDSEVITRCHEDPLDSTWRPFRNRYCYLCNLPSFDMIHRSVFTHWHIESSYRALFSIGTEDWTRFIRHSTNNINNDVNRENNVSKSLRCAPGRVLDDDGRCITILESTTDLFYQLYFGLRVTRETTYSYSQTFHNSTSTPTVLQTLHALKETINWTIGQSLTTLDLEVLSPCSEPYNVLYNRIILFQAEFQVSKVSSRSALEEKLLNSRTSTYYVNIRDKILHLKSFITNERLSSVEELSDASDNVCRIYLTFNGPDMLYSDKNYIRVRNAIKCPLTVLPESQYVSSDSNDSVLILKTGKIVSEEDFLRLNSSVFICLDIYTLVSEDVTLNYGHLPPISVIHNVFSHICTLLSVTCLFITFVTYTIFQQLRTVPGVDIMLLVACLFVAQTLLEFGLLMQEPIVCEVLGILINYFWMCTFCAFNVCSFHMYQVFSSSNPVMRKQRYYITRHALYVFLAPLVVVLFTVGSYLIISEGRNVGYGGHVCFLSDSLTIAIAFLLPVTCLSVSNIVFLSLTFHAIRKTPKVRRRQNDRRRFIIYVKLCAITGVAWPLMIVDASLSLSVFSFFATFVNALQGVFIFISYVCNKRIYELYKQLRTSIDNKTRRIFFRSKQRSVSDQKTSITEIPSDVLRSLPDSKETFV</sequence>
<evidence type="ECO:0000256" key="5">
    <source>
        <dbReference type="SAM" id="Phobius"/>
    </source>
</evidence>
<dbReference type="InterPro" id="IPR017981">
    <property type="entry name" value="GPCR_2-like_7TM"/>
</dbReference>
<protein>
    <recommendedName>
        <fullName evidence="6">G-protein coupled receptors family 2 profile 2 domain-containing protein</fullName>
    </recommendedName>
</protein>
<keyword evidence="2 5" id="KW-0812">Transmembrane</keyword>
<dbReference type="PROSITE" id="PS50261">
    <property type="entry name" value="G_PROTEIN_RECEP_F2_4"/>
    <property type="match status" value="1"/>
</dbReference>
<keyword evidence="4 5" id="KW-0472">Membrane</keyword>
<feature type="transmembrane region" description="Helical" evidence="5">
    <location>
        <begin position="1115"/>
        <end position="1136"/>
    </location>
</feature>
<feature type="transmembrane region" description="Helical" evidence="5">
    <location>
        <begin position="1156"/>
        <end position="1178"/>
    </location>
</feature>
<dbReference type="CDD" id="cd15039">
    <property type="entry name" value="7tmB3_Methuselah-like"/>
    <property type="match status" value="1"/>
</dbReference>
<accession>A0ABD3X961</accession>
<dbReference type="Proteomes" id="UP001634394">
    <property type="component" value="Unassembled WGS sequence"/>
</dbReference>
<feature type="transmembrane region" description="Helical" evidence="5">
    <location>
        <begin position="1074"/>
        <end position="1094"/>
    </location>
</feature>
<keyword evidence="8" id="KW-1185">Reference proteome</keyword>
<evidence type="ECO:0000256" key="2">
    <source>
        <dbReference type="ARBA" id="ARBA00022692"/>
    </source>
</evidence>
<comment type="subcellular location">
    <subcellularLocation>
        <location evidence="1">Membrane</location>
        <topology evidence="1">Multi-pass membrane protein</topology>
    </subcellularLocation>
</comment>
<comment type="caution">
    <text evidence="7">The sequence shown here is derived from an EMBL/GenBank/DDBJ whole genome shotgun (WGS) entry which is preliminary data.</text>
</comment>
<reference evidence="7 8" key="1">
    <citation type="submission" date="2024-11" db="EMBL/GenBank/DDBJ databases">
        <title>Chromosome-level genome assembly of the freshwater bivalve Anodonta woodiana.</title>
        <authorList>
            <person name="Chen X."/>
        </authorList>
    </citation>
    <scope>NUCLEOTIDE SEQUENCE [LARGE SCALE GENOMIC DNA]</scope>
    <source>
        <strain evidence="7">MN2024</strain>
        <tissue evidence="7">Gills</tissue>
    </source>
</reference>
<dbReference type="InterPro" id="IPR000832">
    <property type="entry name" value="GPCR_2_secretin-like"/>
</dbReference>
<feature type="domain" description="G-protein coupled receptors family 2 profile 2" evidence="6">
    <location>
        <begin position="1006"/>
        <end position="1250"/>
    </location>
</feature>
<evidence type="ECO:0000259" key="6">
    <source>
        <dbReference type="PROSITE" id="PS50261"/>
    </source>
</evidence>
<dbReference type="GO" id="GO:0016020">
    <property type="term" value="C:membrane"/>
    <property type="evidence" value="ECO:0007669"/>
    <property type="project" value="UniProtKB-SubCell"/>
</dbReference>
<evidence type="ECO:0000313" key="7">
    <source>
        <dbReference type="EMBL" id="KAL3882101.1"/>
    </source>
</evidence>
<evidence type="ECO:0000256" key="4">
    <source>
        <dbReference type="ARBA" id="ARBA00023136"/>
    </source>
</evidence>
<keyword evidence="3 5" id="KW-1133">Transmembrane helix</keyword>
<evidence type="ECO:0000313" key="8">
    <source>
        <dbReference type="Proteomes" id="UP001634394"/>
    </source>
</evidence>
<feature type="transmembrane region" description="Helical" evidence="5">
    <location>
        <begin position="1008"/>
        <end position="1030"/>
    </location>
</feature>
<proteinExistence type="predicted"/>
<evidence type="ECO:0000256" key="1">
    <source>
        <dbReference type="ARBA" id="ARBA00004141"/>
    </source>
</evidence>
<feature type="transmembrane region" description="Helical" evidence="5">
    <location>
        <begin position="1224"/>
        <end position="1248"/>
    </location>
</feature>
<dbReference type="Gene3D" id="1.20.1070.10">
    <property type="entry name" value="Rhodopsin 7-helix transmembrane proteins"/>
    <property type="match status" value="1"/>
</dbReference>